<dbReference type="EMBL" id="AP008972">
    <property type="protein sequence ID" value="BAG09102.1"/>
    <property type="molecule type" value="Genomic_DNA"/>
</dbReference>
<reference evidence="1 2" key="1">
    <citation type="journal article" date="2008" name="DNA Res.">
        <title>Complete genome sequence of Finegoldia magna, an anaerobic opportunistic pathogen.</title>
        <authorList>
            <person name="Goto T."/>
            <person name="Yamashita A."/>
            <person name="Hirakawa H."/>
            <person name="Matsutani M."/>
            <person name="Todo K."/>
            <person name="Ohshima K."/>
            <person name="Toh H."/>
            <person name="Miyamoto K."/>
            <person name="Kuhara S."/>
            <person name="Hattori M."/>
            <person name="Shimizu T."/>
            <person name="Akimoto S."/>
        </authorList>
    </citation>
    <scope>NUCLEOTIDE SEQUENCE [LARGE SCALE GENOMIC DNA]</scope>
    <source>
        <strain evidence="2">ATCC 29328 / DSM 20472 / WAL 2508</strain>
        <plasmid evidence="1 2">pFMC</plasmid>
    </source>
</reference>
<proteinExistence type="predicted"/>
<organism evidence="1 2">
    <name type="scientific">Finegoldia magna (strain ATCC 29328 / DSM 20472 / WAL 2508)</name>
    <name type="common">Peptostreptococcus magnus</name>
    <dbReference type="NCBI Taxonomy" id="334413"/>
    <lineage>
        <taxon>Bacteria</taxon>
        <taxon>Bacillati</taxon>
        <taxon>Bacillota</taxon>
        <taxon>Tissierellia</taxon>
        <taxon>Tissierellales</taxon>
        <taxon>Peptoniphilaceae</taxon>
        <taxon>Finegoldia</taxon>
    </lineage>
</organism>
<dbReference type="AlphaFoldDB" id="B0S4B1"/>
<accession>B0S4B1</accession>
<sequence length="74" mass="8650">MKNDIQKLNQIFHQVLQDDESANGGISYIGENFGNFLLETTQLFPRNVEEYNKKLPKYNKMLIECGIKPTLIRF</sequence>
<gene>
    <name evidence="1" type="ordered locus">FMG_P0053</name>
</gene>
<dbReference type="Proteomes" id="UP000001319">
    <property type="component" value="Plasmid pFMC"/>
</dbReference>
<dbReference type="KEGG" id="fma:FMG_P0053"/>
<name>B0S4B1_FINM2</name>
<protein>
    <submittedName>
        <fullName evidence="1">Uncharacterized protein</fullName>
    </submittedName>
</protein>
<dbReference type="RefSeq" id="WP_012289865.1">
    <property type="nucleotide sequence ID" value="NC_010371.1"/>
</dbReference>
<dbReference type="HOGENOM" id="CLU_2682365_0_0_9"/>
<keyword evidence="1" id="KW-0614">Plasmid</keyword>
<evidence type="ECO:0000313" key="2">
    <source>
        <dbReference type="Proteomes" id="UP000001319"/>
    </source>
</evidence>
<geneLocation type="plasmid" evidence="1 2">
    <name>pFMC</name>
</geneLocation>
<evidence type="ECO:0000313" key="1">
    <source>
        <dbReference type="EMBL" id="BAG09102.1"/>
    </source>
</evidence>
<keyword evidence="2" id="KW-1185">Reference proteome</keyword>